<evidence type="ECO:0000313" key="1">
    <source>
        <dbReference type="EMBL" id="VEI77280.1"/>
    </source>
</evidence>
<dbReference type="CDD" id="cd00093">
    <property type="entry name" value="HTH_XRE"/>
    <property type="match status" value="1"/>
</dbReference>
<dbReference type="InterPro" id="IPR010982">
    <property type="entry name" value="Lambda_DNA-bd_dom_sf"/>
</dbReference>
<dbReference type="PROSITE" id="PS50943">
    <property type="entry name" value="HTH_CROC1"/>
    <property type="match status" value="1"/>
</dbReference>
<dbReference type="KEGG" id="sfw:WN53_07190"/>
<organism evidence="1 2">
    <name type="scientific">Serratia fonticola</name>
    <dbReference type="NCBI Taxonomy" id="47917"/>
    <lineage>
        <taxon>Bacteria</taxon>
        <taxon>Pseudomonadati</taxon>
        <taxon>Pseudomonadota</taxon>
        <taxon>Gammaproteobacteria</taxon>
        <taxon>Enterobacterales</taxon>
        <taxon>Yersiniaceae</taxon>
        <taxon>Serratia</taxon>
    </lineage>
</organism>
<proteinExistence type="predicted"/>
<dbReference type="EMBL" id="LR134492">
    <property type="protein sequence ID" value="VEI77280.1"/>
    <property type="molecule type" value="Genomic_DNA"/>
</dbReference>
<name>A0A0F7H8K1_SERFO</name>
<accession>A0A0F7H8K1</accession>
<dbReference type="SMART" id="SM00530">
    <property type="entry name" value="HTH_XRE"/>
    <property type="match status" value="1"/>
</dbReference>
<protein>
    <submittedName>
        <fullName evidence="1">Antitoxin HigA</fullName>
    </submittedName>
</protein>
<dbReference type="GeneID" id="30319944"/>
<evidence type="ECO:0000313" key="2">
    <source>
        <dbReference type="Proteomes" id="UP000270487"/>
    </source>
</evidence>
<dbReference type="Proteomes" id="UP000270487">
    <property type="component" value="Chromosome"/>
</dbReference>
<dbReference type="Pfam" id="PF01381">
    <property type="entry name" value="HTH_3"/>
    <property type="match status" value="1"/>
</dbReference>
<dbReference type="RefSeq" id="WP_024482898.1">
    <property type="nucleotide sequence ID" value="NZ_CAMISB010000013.1"/>
</dbReference>
<dbReference type="Gene3D" id="1.10.260.40">
    <property type="entry name" value="lambda repressor-like DNA-binding domains"/>
    <property type="match status" value="1"/>
</dbReference>
<dbReference type="InterPro" id="IPR001387">
    <property type="entry name" value="Cro/C1-type_HTH"/>
</dbReference>
<dbReference type="SUPFAM" id="SSF47413">
    <property type="entry name" value="lambda repressor-like DNA-binding domains"/>
    <property type="match status" value="1"/>
</dbReference>
<reference evidence="1 2" key="1">
    <citation type="submission" date="2018-12" db="EMBL/GenBank/DDBJ databases">
        <authorList>
            <consortium name="Pathogen Informatics"/>
        </authorList>
    </citation>
    <scope>NUCLEOTIDE SEQUENCE [LARGE SCALE GENOMIC DNA]</scope>
    <source>
        <strain evidence="1 2">NCTC13193</strain>
    </source>
</reference>
<dbReference type="GO" id="GO:0003677">
    <property type="term" value="F:DNA binding"/>
    <property type="evidence" value="ECO:0007669"/>
    <property type="project" value="InterPro"/>
</dbReference>
<gene>
    <name evidence="1" type="primary">higA_5</name>
    <name evidence="1" type="ORF">NCTC13193_05749</name>
</gene>
<dbReference type="AlphaFoldDB" id="A0A0F7H8K1"/>
<sequence>MTKYKTHSQVQAEMMENSEFKAAIEDEMRKERLQATLAEWRNIAGLTSAQVAKAMGVNASTVSRMENNVTKSSVETIARYAKACGIDHVTISF</sequence>